<organism evidence="3 4">
    <name type="scientific">Aspergillus leporis</name>
    <dbReference type="NCBI Taxonomy" id="41062"/>
    <lineage>
        <taxon>Eukaryota</taxon>
        <taxon>Fungi</taxon>
        <taxon>Dikarya</taxon>
        <taxon>Ascomycota</taxon>
        <taxon>Pezizomycotina</taxon>
        <taxon>Eurotiomycetes</taxon>
        <taxon>Eurotiomycetidae</taxon>
        <taxon>Eurotiales</taxon>
        <taxon>Aspergillaceae</taxon>
        <taxon>Aspergillus</taxon>
        <taxon>Aspergillus subgen. Circumdati</taxon>
    </lineage>
</organism>
<evidence type="ECO:0000259" key="2">
    <source>
        <dbReference type="Pfam" id="PF21204"/>
    </source>
</evidence>
<feature type="compositionally biased region" description="Basic and acidic residues" evidence="1">
    <location>
        <begin position="376"/>
        <end position="388"/>
    </location>
</feature>
<gene>
    <name evidence="3" type="ORF">BDV29DRAFT_181776</name>
</gene>
<keyword evidence="4" id="KW-1185">Reference proteome</keyword>
<sequence>MSVNWPCRSTDDDIRTTKIPSERASVSEQHSIDRRLKSLKEDVLPLYPFLLTVPTDVPFRLGSRFVNNWAVGNDGPFAPEEHQLQYMTFLTHHEGDSLLVAVGDWSDETGNVMSDQRSGLQSAASTPWSGSIKKKISLNDYKIKRKTGTSPSPIGQEVPSQNASTVHVLDDNQQAPKASFTGYHSHRLSDKFPYSQTSTRSDSETLERKRPPESESEHIKIQERKGSEMGLLKRPKLSPEAVAEPNKSERSKTNGLPTLLSPTLPPTSSSPKLPRLLSPTLPPDIEKELAKLGEKTLILDSSRAKIFPNNDVLKAKPQKAKSTDPGTSNIDSTPVTSRQGLRNKYPNPVSDKRPSTAKDTINPCLGEAPTPSLRYQTDDKPSSHERSAKPQLLMKLKYGRANRKRVEALLKFSGKRKVAPPNSPVKSTADSDTLPNKRVNDNLNKISASDNSNSKLYRSEGKSKHVPSSQGHRVAGLEKPRTPLSSVPTATAFMQEKPKQASLTPVKDLKDSRYHAETAGNDGRTPSQLTIKYSTGDSATAVKQSLVQVNNQPSTSRIGERRAWKDEYQKHGNLGRELKHAAERHTARESVPDFGEKLAAATAIEAILCFILAFVADDQSKTLSRQIGDSSSWLSILAYWRVVKKNSAPFPRLHSLCLILGATSYDAIHALDLERLAVTPLPGEQTPVPTPGSDGNAVLSDETKKNRKEILELKNRLPECYKESQRLWLEGSQGLSEDILIREFPDTWSKRSKNFSEQGKQQLRPGDYACDFFLPLGRMSTPVETVRFGYSILREWCKNEGVEWSGQLGL</sequence>
<proteinExistence type="predicted"/>
<dbReference type="Proteomes" id="UP000326565">
    <property type="component" value="Unassembled WGS sequence"/>
</dbReference>
<feature type="region of interest" description="Disordered" evidence="1">
    <location>
        <begin position="310"/>
        <end position="394"/>
    </location>
</feature>
<feature type="region of interest" description="Disordered" evidence="1">
    <location>
        <begin position="183"/>
        <end position="280"/>
    </location>
</feature>
<feature type="compositionally biased region" description="Polar residues" evidence="1">
    <location>
        <begin position="441"/>
        <end position="456"/>
    </location>
</feature>
<feature type="region of interest" description="Disordered" evidence="1">
    <location>
        <begin position="144"/>
        <end position="163"/>
    </location>
</feature>
<evidence type="ECO:0000256" key="1">
    <source>
        <dbReference type="SAM" id="MobiDB-lite"/>
    </source>
</evidence>
<evidence type="ECO:0000313" key="4">
    <source>
        <dbReference type="Proteomes" id="UP000326565"/>
    </source>
</evidence>
<evidence type="ECO:0000313" key="3">
    <source>
        <dbReference type="EMBL" id="KAB8069967.1"/>
    </source>
</evidence>
<accession>A0A5N5WQE5</accession>
<feature type="region of interest" description="Disordered" evidence="1">
    <location>
        <begin position="412"/>
        <end position="485"/>
    </location>
</feature>
<dbReference type="InterPro" id="IPR049403">
    <property type="entry name" value="Ebp1_C"/>
</dbReference>
<protein>
    <recommendedName>
        <fullName evidence="2">Ell binding protein Ebp1 C-terminal domain-containing protein</fullName>
    </recommendedName>
</protein>
<dbReference type="OrthoDB" id="284473at2759"/>
<dbReference type="AlphaFoldDB" id="A0A5N5WQE5"/>
<reference evidence="3 4" key="1">
    <citation type="submission" date="2019-04" db="EMBL/GenBank/DDBJ databases">
        <title>Friends and foes A comparative genomics study of 23 Aspergillus species from section Flavi.</title>
        <authorList>
            <consortium name="DOE Joint Genome Institute"/>
            <person name="Kjaerbolling I."/>
            <person name="Vesth T."/>
            <person name="Frisvad J.C."/>
            <person name="Nybo J.L."/>
            <person name="Theobald S."/>
            <person name="Kildgaard S."/>
            <person name="Isbrandt T."/>
            <person name="Kuo A."/>
            <person name="Sato A."/>
            <person name="Lyhne E.K."/>
            <person name="Kogle M.E."/>
            <person name="Wiebenga A."/>
            <person name="Kun R.S."/>
            <person name="Lubbers R.J."/>
            <person name="Makela M.R."/>
            <person name="Barry K."/>
            <person name="Chovatia M."/>
            <person name="Clum A."/>
            <person name="Daum C."/>
            <person name="Haridas S."/>
            <person name="He G."/>
            <person name="LaButti K."/>
            <person name="Lipzen A."/>
            <person name="Mondo S."/>
            <person name="Riley R."/>
            <person name="Salamov A."/>
            <person name="Simmons B.A."/>
            <person name="Magnuson J.K."/>
            <person name="Henrissat B."/>
            <person name="Mortensen U.H."/>
            <person name="Larsen T.O."/>
            <person name="Devries R.P."/>
            <person name="Grigoriev I.V."/>
            <person name="Machida M."/>
            <person name="Baker S.E."/>
            <person name="Andersen M.R."/>
        </authorList>
    </citation>
    <scope>NUCLEOTIDE SEQUENCE [LARGE SCALE GENOMIC DNA]</scope>
    <source>
        <strain evidence="3 4">CBS 151.66</strain>
    </source>
</reference>
<feature type="domain" description="Ell binding protein Ebp1 C-terminal" evidence="2">
    <location>
        <begin position="593"/>
        <end position="796"/>
    </location>
</feature>
<feature type="compositionally biased region" description="Low complexity" evidence="1">
    <location>
        <begin position="256"/>
        <end position="279"/>
    </location>
</feature>
<feature type="compositionally biased region" description="Polar residues" evidence="1">
    <location>
        <begin position="148"/>
        <end position="163"/>
    </location>
</feature>
<dbReference type="Pfam" id="PF21204">
    <property type="entry name" value="Ebp1_C"/>
    <property type="match status" value="1"/>
</dbReference>
<feature type="compositionally biased region" description="Polar residues" evidence="1">
    <location>
        <begin position="424"/>
        <end position="434"/>
    </location>
</feature>
<dbReference type="EMBL" id="ML732319">
    <property type="protein sequence ID" value="KAB8069967.1"/>
    <property type="molecule type" value="Genomic_DNA"/>
</dbReference>
<name>A0A5N5WQE5_9EURO</name>
<feature type="compositionally biased region" description="Basic and acidic residues" evidence="1">
    <location>
        <begin position="201"/>
        <end position="227"/>
    </location>
</feature>
<feature type="compositionally biased region" description="Polar residues" evidence="1">
    <location>
        <begin position="324"/>
        <end position="340"/>
    </location>
</feature>